<sequence>MKPQSKTNTGIKRETSMSAQARPSKTAGEGGVSLSFQDELAATIHGAFEVAVEIAVLEVTKLVGQALGDVRDQMHETLRENKSLKQRLQTTEQELNVARQCVETTRGVSPQRQLSTSPLHNNNLAKTQKQSKDNELNIKSSYSLDEYGYEIVEAEISSERQKDHGSFSEISEDGRVCSQDLHPASRGQSIPHHDLLKEVREETSSLCMDHKASVESISHSGLETTFGDNDPSPLHVVAQSLEMEQVRVKEENGSGSGSSSGSSFDSVVKEDFGPDSLSLVQSKMLEEWKPDPLDLQFSDSLLPGTSHSLSHPHMGNTEVPQLTAPTASALPAFSSQFPNNLFQPGEAAAPIIPAAPPQIYGVQIRTNPNPTIPNPNPTIPNPNPTIPHPSHICKLCGQGFHQPSELRRHHTQTHPKRQVFPPGQSPYHCSECDRDFNRLENLKTHLRIHTGERPYTCSVCSMRFRHSGALTRHFRIHTGEKPYVCGQCGKTFRNCGGLRFHQRSHSRQGQC</sequence>
<keyword evidence="2" id="KW-0479">Metal-binding</keyword>
<dbReference type="PROSITE" id="PS00028">
    <property type="entry name" value="ZINC_FINGER_C2H2_1"/>
    <property type="match status" value="4"/>
</dbReference>
<feature type="region of interest" description="Disordered" evidence="12">
    <location>
        <begin position="1"/>
        <end position="30"/>
    </location>
</feature>
<dbReference type="InterPro" id="IPR036236">
    <property type="entry name" value="Znf_C2H2_sf"/>
</dbReference>
<proteinExistence type="predicted"/>
<dbReference type="SMART" id="SM00355">
    <property type="entry name" value="ZnF_C2H2"/>
    <property type="match status" value="4"/>
</dbReference>
<feature type="region of interest" description="Disordered" evidence="12">
    <location>
        <begin position="103"/>
        <end position="137"/>
    </location>
</feature>
<dbReference type="FunFam" id="3.30.160.60:FF:000736">
    <property type="entry name" value="Zinc finger protein 423"/>
    <property type="match status" value="1"/>
</dbReference>
<dbReference type="GO" id="GO:0005634">
    <property type="term" value="C:nucleus"/>
    <property type="evidence" value="ECO:0007669"/>
    <property type="project" value="UniProtKB-SubCell"/>
</dbReference>
<evidence type="ECO:0000256" key="7">
    <source>
        <dbReference type="ARBA" id="ARBA00023125"/>
    </source>
</evidence>
<evidence type="ECO:0000256" key="6">
    <source>
        <dbReference type="ARBA" id="ARBA00023015"/>
    </source>
</evidence>
<protein>
    <submittedName>
        <fullName evidence="15">Zinc finger protein 37-like isoform X1</fullName>
    </submittedName>
</protein>
<evidence type="ECO:0000256" key="4">
    <source>
        <dbReference type="ARBA" id="ARBA00022771"/>
    </source>
</evidence>
<dbReference type="FunFam" id="3.30.160.60:FF:001485">
    <property type="entry name" value="Krueppel-related zinc finger protein"/>
    <property type="match status" value="1"/>
</dbReference>
<keyword evidence="6" id="KW-0805">Transcription regulation</keyword>
<dbReference type="GO" id="GO:0003677">
    <property type="term" value="F:DNA binding"/>
    <property type="evidence" value="ECO:0007669"/>
    <property type="project" value="UniProtKB-KW"/>
</dbReference>
<dbReference type="GeneID" id="120049553"/>
<keyword evidence="14" id="KW-1185">Reference proteome</keyword>
<keyword evidence="4 10" id="KW-0863">Zinc-finger</keyword>
<evidence type="ECO:0000256" key="1">
    <source>
        <dbReference type="ARBA" id="ARBA00004123"/>
    </source>
</evidence>
<keyword evidence="7" id="KW-0238">DNA-binding</keyword>
<evidence type="ECO:0000256" key="8">
    <source>
        <dbReference type="ARBA" id="ARBA00023163"/>
    </source>
</evidence>
<dbReference type="SUPFAM" id="SSF57667">
    <property type="entry name" value="beta-beta-alpha zinc fingers"/>
    <property type="match status" value="2"/>
</dbReference>
<evidence type="ECO:0000256" key="10">
    <source>
        <dbReference type="PROSITE-ProRule" id="PRU00042"/>
    </source>
</evidence>
<name>A0A8U0R020_SALNM</name>
<dbReference type="AlphaFoldDB" id="A0A8U0R020"/>
<dbReference type="Gene3D" id="3.30.160.60">
    <property type="entry name" value="Classic Zinc Finger"/>
    <property type="match status" value="3"/>
</dbReference>
<feature type="compositionally biased region" description="Polar residues" evidence="12">
    <location>
        <begin position="103"/>
        <end position="128"/>
    </location>
</feature>
<organism evidence="14 15">
    <name type="scientific">Salvelinus namaycush</name>
    <name type="common">Lake trout</name>
    <name type="synonym">Salmo namaycush</name>
    <dbReference type="NCBI Taxonomy" id="8040"/>
    <lineage>
        <taxon>Eukaryota</taxon>
        <taxon>Metazoa</taxon>
        <taxon>Chordata</taxon>
        <taxon>Craniata</taxon>
        <taxon>Vertebrata</taxon>
        <taxon>Euteleostomi</taxon>
        <taxon>Actinopterygii</taxon>
        <taxon>Neopterygii</taxon>
        <taxon>Teleostei</taxon>
        <taxon>Protacanthopterygii</taxon>
        <taxon>Salmoniformes</taxon>
        <taxon>Salmonidae</taxon>
        <taxon>Salmoninae</taxon>
        <taxon>Salvelinus</taxon>
    </lineage>
</organism>
<keyword evidence="5" id="KW-0862">Zinc</keyword>
<evidence type="ECO:0000256" key="9">
    <source>
        <dbReference type="ARBA" id="ARBA00023242"/>
    </source>
</evidence>
<evidence type="ECO:0000313" key="14">
    <source>
        <dbReference type="Proteomes" id="UP000808372"/>
    </source>
</evidence>
<dbReference type="Pfam" id="PF00096">
    <property type="entry name" value="zf-C2H2"/>
    <property type="match status" value="3"/>
</dbReference>
<accession>A0A8U0R020</accession>
<dbReference type="GO" id="GO:0010468">
    <property type="term" value="P:regulation of gene expression"/>
    <property type="evidence" value="ECO:0007669"/>
    <property type="project" value="TreeGrafter"/>
</dbReference>
<evidence type="ECO:0000256" key="11">
    <source>
        <dbReference type="SAM" id="Coils"/>
    </source>
</evidence>
<dbReference type="PROSITE" id="PS50157">
    <property type="entry name" value="ZINC_FINGER_C2H2_2"/>
    <property type="match status" value="4"/>
</dbReference>
<dbReference type="Proteomes" id="UP000808372">
    <property type="component" value="Chromosome 6"/>
</dbReference>
<feature type="domain" description="C2H2-type" evidence="13">
    <location>
        <begin position="427"/>
        <end position="454"/>
    </location>
</feature>
<feature type="compositionally biased region" description="Polar residues" evidence="12">
    <location>
        <begin position="1"/>
        <end position="23"/>
    </location>
</feature>
<comment type="subcellular location">
    <subcellularLocation>
        <location evidence="1">Nucleus</location>
    </subcellularLocation>
</comment>
<reference evidence="15" key="1">
    <citation type="submission" date="2025-08" db="UniProtKB">
        <authorList>
            <consortium name="RefSeq"/>
        </authorList>
    </citation>
    <scope>IDENTIFICATION</scope>
    <source>
        <tissue evidence="15">White muscle</tissue>
    </source>
</reference>
<gene>
    <name evidence="15" type="primary">LOC120049553</name>
</gene>
<feature type="coiled-coil region" evidence="11">
    <location>
        <begin position="67"/>
        <end position="101"/>
    </location>
</feature>
<keyword evidence="9" id="KW-0539">Nucleus</keyword>
<feature type="domain" description="C2H2-type" evidence="13">
    <location>
        <begin position="391"/>
        <end position="419"/>
    </location>
</feature>
<dbReference type="KEGG" id="snh:120049553"/>
<dbReference type="FunFam" id="3.30.160.60:FF:000902">
    <property type="entry name" value="Zinc finger protein 445"/>
    <property type="match status" value="1"/>
</dbReference>
<dbReference type="OrthoDB" id="3437960at2759"/>
<dbReference type="PANTHER" id="PTHR16515">
    <property type="entry name" value="PR DOMAIN ZINC FINGER PROTEIN"/>
    <property type="match status" value="1"/>
</dbReference>
<dbReference type="RefSeq" id="XP_038851752.1">
    <property type="nucleotide sequence ID" value="XM_038995824.1"/>
</dbReference>
<feature type="domain" description="C2H2-type" evidence="13">
    <location>
        <begin position="483"/>
        <end position="510"/>
    </location>
</feature>
<evidence type="ECO:0000259" key="13">
    <source>
        <dbReference type="PROSITE" id="PS50157"/>
    </source>
</evidence>
<evidence type="ECO:0000256" key="3">
    <source>
        <dbReference type="ARBA" id="ARBA00022737"/>
    </source>
</evidence>
<keyword evidence="3" id="KW-0677">Repeat</keyword>
<evidence type="ECO:0000256" key="5">
    <source>
        <dbReference type="ARBA" id="ARBA00022833"/>
    </source>
</evidence>
<dbReference type="PANTHER" id="PTHR16515:SF58">
    <property type="entry name" value="ZINC FINGER PROTEIN 22"/>
    <property type="match status" value="1"/>
</dbReference>
<feature type="domain" description="C2H2-type" evidence="13">
    <location>
        <begin position="455"/>
        <end position="482"/>
    </location>
</feature>
<dbReference type="GO" id="GO:0008270">
    <property type="term" value="F:zinc ion binding"/>
    <property type="evidence" value="ECO:0007669"/>
    <property type="project" value="UniProtKB-KW"/>
</dbReference>
<keyword evidence="8" id="KW-0804">Transcription</keyword>
<evidence type="ECO:0000256" key="12">
    <source>
        <dbReference type="SAM" id="MobiDB-lite"/>
    </source>
</evidence>
<dbReference type="InterPro" id="IPR013087">
    <property type="entry name" value="Znf_C2H2_type"/>
</dbReference>
<evidence type="ECO:0000256" key="2">
    <source>
        <dbReference type="ARBA" id="ARBA00022723"/>
    </source>
</evidence>
<feature type="region of interest" description="Disordered" evidence="12">
    <location>
        <begin position="248"/>
        <end position="268"/>
    </location>
</feature>
<dbReference type="InterPro" id="IPR050331">
    <property type="entry name" value="Zinc_finger"/>
</dbReference>
<keyword evidence="11" id="KW-0175">Coiled coil</keyword>
<evidence type="ECO:0000313" key="15">
    <source>
        <dbReference type="RefSeq" id="XP_038851752.1"/>
    </source>
</evidence>